<keyword evidence="4" id="KW-1185">Reference proteome</keyword>
<feature type="transmembrane region" description="Helical" evidence="2">
    <location>
        <begin position="251"/>
        <end position="272"/>
    </location>
</feature>
<accession>A0A1H8XNP7</accession>
<dbReference type="STRING" id="394193.SAMN04489732_108164"/>
<feature type="transmembrane region" description="Helical" evidence="2">
    <location>
        <begin position="228"/>
        <end position="245"/>
    </location>
</feature>
<evidence type="ECO:0000313" key="4">
    <source>
        <dbReference type="Proteomes" id="UP000198582"/>
    </source>
</evidence>
<name>A0A1H8XNP7_9PSEU</name>
<organism evidence="3 4">
    <name type="scientific">Amycolatopsis saalfeldensis</name>
    <dbReference type="NCBI Taxonomy" id="394193"/>
    <lineage>
        <taxon>Bacteria</taxon>
        <taxon>Bacillati</taxon>
        <taxon>Actinomycetota</taxon>
        <taxon>Actinomycetes</taxon>
        <taxon>Pseudonocardiales</taxon>
        <taxon>Pseudonocardiaceae</taxon>
        <taxon>Amycolatopsis</taxon>
    </lineage>
</organism>
<dbReference type="RefSeq" id="WP_342744044.1">
    <property type="nucleotide sequence ID" value="NZ_FOEF01000008.1"/>
</dbReference>
<dbReference type="Proteomes" id="UP000198582">
    <property type="component" value="Unassembled WGS sequence"/>
</dbReference>
<feature type="compositionally biased region" description="Polar residues" evidence="1">
    <location>
        <begin position="8"/>
        <end position="17"/>
    </location>
</feature>
<protein>
    <submittedName>
        <fullName evidence="3">Uncharacterized protein</fullName>
    </submittedName>
</protein>
<evidence type="ECO:0000313" key="3">
    <source>
        <dbReference type="EMBL" id="SEP41505.1"/>
    </source>
</evidence>
<feature type="compositionally biased region" description="Gly residues" evidence="1">
    <location>
        <begin position="44"/>
        <end position="54"/>
    </location>
</feature>
<keyword evidence="2" id="KW-0472">Membrane</keyword>
<feature type="compositionally biased region" description="Low complexity" evidence="1">
    <location>
        <begin position="28"/>
        <end position="43"/>
    </location>
</feature>
<proteinExistence type="predicted"/>
<sequence>MAEKDENIASSEATPGLTSDRVPAPELAKPADGPAPDAAAGAGAASGSGDGAKPGGAAESAAAADSNSGNGAKPGAAAESGNGAKPTAALNSAAAPKSGTAAKQTEPPGLTSDRLRVKGRSPDPVLPGQAAPVVNPPLPVTISFWLWIAAGVVVIVGQAYTLLIKDQLVAELVRQNQQGTGQKVAPDQIASGTNTLVWLLLIGGVVFAVLLGLFAWKAREGTRSARSVLTGLAIVCVLFQIVIFYNFFTLIAAFVLLIALVLMYLPSVANYFPKVGKKLP</sequence>
<keyword evidence="2" id="KW-0812">Transmembrane</keyword>
<evidence type="ECO:0000256" key="2">
    <source>
        <dbReference type="SAM" id="Phobius"/>
    </source>
</evidence>
<keyword evidence="2" id="KW-1133">Transmembrane helix</keyword>
<feature type="compositionally biased region" description="Low complexity" evidence="1">
    <location>
        <begin position="55"/>
        <end position="71"/>
    </location>
</feature>
<evidence type="ECO:0000256" key="1">
    <source>
        <dbReference type="SAM" id="MobiDB-lite"/>
    </source>
</evidence>
<feature type="transmembrane region" description="Helical" evidence="2">
    <location>
        <begin position="196"/>
        <end position="216"/>
    </location>
</feature>
<feature type="transmembrane region" description="Helical" evidence="2">
    <location>
        <begin position="144"/>
        <end position="164"/>
    </location>
</feature>
<dbReference type="EMBL" id="FOEF01000008">
    <property type="protein sequence ID" value="SEP41505.1"/>
    <property type="molecule type" value="Genomic_DNA"/>
</dbReference>
<reference evidence="3 4" key="1">
    <citation type="submission" date="2016-10" db="EMBL/GenBank/DDBJ databases">
        <authorList>
            <person name="de Groot N.N."/>
        </authorList>
    </citation>
    <scope>NUCLEOTIDE SEQUENCE [LARGE SCALE GENOMIC DNA]</scope>
    <source>
        <strain evidence="3 4">DSM 44993</strain>
    </source>
</reference>
<dbReference type="AlphaFoldDB" id="A0A1H8XNP7"/>
<gene>
    <name evidence="3" type="ORF">SAMN04489732_108164</name>
</gene>
<feature type="region of interest" description="Disordered" evidence="1">
    <location>
        <begin position="1"/>
        <end position="131"/>
    </location>
</feature>